<dbReference type="SUPFAM" id="SSF52218">
    <property type="entry name" value="Flavoproteins"/>
    <property type="match status" value="1"/>
</dbReference>
<dbReference type="InterPro" id="IPR005025">
    <property type="entry name" value="FMN_Rdtase-like_dom"/>
</dbReference>
<keyword evidence="1" id="KW-0285">Flavoprotein</keyword>
<dbReference type="Pfam" id="PF03358">
    <property type="entry name" value="FMN_red"/>
    <property type="match status" value="1"/>
</dbReference>
<keyword evidence="2" id="KW-0288">FMN</keyword>
<evidence type="ECO:0000313" key="4">
    <source>
        <dbReference type="EMBL" id="KAK8865501.1"/>
    </source>
</evidence>
<dbReference type="PANTHER" id="PTHR43278">
    <property type="entry name" value="NAD(P)H-DEPENDENT FMN-CONTAINING OXIDOREDUCTASE YWQN-RELATED"/>
    <property type="match status" value="1"/>
</dbReference>
<organism evidence="4 5">
    <name type="scientific">Tritrichomonas musculus</name>
    <dbReference type="NCBI Taxonomy" id="1915356"/>
    <lineage>
        <taxon>Eukaryota</taxon>
        <taxon>Metamonada</taxon>
        <taxon>Parabasalia</taxon>
        <taxon>Tritrichomonadida</taxon>
        <taxon>Tritrichomonadidae</taxon>
        <taxon>Tritrichomonas</taxon>
    </lineage>
</organism>
<evidence type="ECO:0000256" key="1">
    <source>
        <dbReference type="ARBA" id="ARBA00022630"/>
    </source>
</evidence>
<comment type="caution">
    <text evidence="4">The sequence shown here is derived from an EMBL/GenBank/DDBJ whole genome shotgun (WGS) entry which is preliminary data.</text>
</comment>
<dbReference type="EMBL" id="JAPFFF010000016">
    <property type="protein sequence ID" value="KAK8865501.1"/>
    <property type="molecule type" value="Genomic_DNA"/>
</dbReference>
<dbReference type="InterPro" id="IPR029039">
    <property type="entry name" value="Flavoprotein-like_sf"/>
</dbReference>
<evidence type="ECO:0000259" key="3">
    <source>
        <dbReference type="Pfam" id="PF03358"/>
    </source>
</evidence>
<accession>A0ABR2IP89</accession>
<evidence type="ECO:0000256" key="2">
    <source>
        <dbReference type="ARBA" id="ARBA00022643"/>
    </source>
</evidence>
<evidence type="ECO:0000313" key="5">
    <source>
        <dbReference type="Proteomes" id="UP001470230"/>
    </source>
</evidence>
<protein>
    <recommendedName>
        <fullName evidence="3">NADPH-dependent FMN reductase-like domain-containing protein</fullName>
    </recommendedName>
</protein>
<proteinExistence type="predicted"/>
<dbReference type="PANTHER" id="PTHR43278:SF2">
    <property type="entry name" value="IRON-SULFUR FLAVOPROTEIN"/>
    <property type="match status" value="1"/>
</dbReference>
<keyword evidence="5" id="KW-1185">Reference proteome</keyword>
<gene>
    <name evidence="4" type="ORF">M9Y10_011057</name>
</gene>
<name>A0ABR2IP89_9EUKA</name>
<feature type="domain" description="NADPH-dependent FMN reductase-like" evidence="3">
    <location>
        <begin position="5"/>
        <end position="110"/>
    </location>
</feature>
<dbReference type="Gene3D" id="3.40.50.360">
    <property type="match status" value="1"/>
</dbReference>
<dbReference type="Proteomes" id="UP001470230">
    <property type="component" value="Unassembled WGS sequence"/>
</dbReference>
<sequence>MSVRKVLAINGGRKTNNTAIMLQKALEGAKSEGAQTEIIHLHEYSFVGCLGCMACKKLKNFPPNTCFHKDALSPIIEKCIYEADSVIVGSPIYFWQPNGFFRCFTERLLYPFLDYEDPEGKNLYPRKDQKWGLIFTMGAPKSMIDELTCNKNGDDSMNSINYFYKSIIGDYDSLKVYITKHVKNVDTYRLKSTVTPERKLYQEQNWDEYLRKAYLMGKKLAKP</sequence>
<dbReference type="InterPro" id="IPR051796">
    <property type="entry name" value="ISF_SsuE-like"/>
</dbReference>
<reference evidence="4 5" key="1">
    <citation type="submission" date="2024-04" db="EMBL/GenBank/DDBJ databases">
        <title>Tritrichomonas musculus Genome.</title>
        <authorList>
            <person name="Alves-Ferreira E."/>
            <person name="Grigg M."/>
            <person name="Lorenzi H."/>
            <person name="Galac M."/>
        </authorList>
    </citation>
    <scope>NUCLEOTIDE SEQUENCE [LARGE SCALE GENOMIC DNA]</scope>
    <source>
        <strain evidence="4 5">EAF2021</strain>
    </source>
</reference>